<proteinExistence type="predicted"/>
<feature type="transmembrane region" description="Helical" evidence="1">
    <location>
        <begin position="367"/>
        <end position="387"/>
    </location>
</feature>
<keyword evidence="1" id="KW-0472">Membrane</keyword>
<feature type="transmembrane region" description="Helical" evidence="1">
    <location>
        <begin position="159"/>
        <end position="181"/>
    </location>
</feature>
<feature type="transmembrane region" description="Helical" evidence="1">
    <location>
        <begin position="264"/>
        <end position="284"/>
    </location>
</feature>
<protein>
    <submittedName>
        <fullName evidence="2">Uncharacterized protein</fullName>
    </submittedName>
</protein>
<keyword evidence="1" id="KW-1133">Transmembrane helix</keyword>
<evidence type="ECO:0000313" key="2">
    <source>
        <dbReference type="EMBL" id="GMI45976.1"/>
    </source>
</evidence>
<reference evidence="3" key="1">
    <citation type="journal article" date="2023" name="Commun. Biol.">
        <title>Genome analysis of Parmales, the sister group of diatoms, reveals the evolutionary specialization of diatoms from phago-mixotrophs to photoautotrophs.</title>
        <authorList>
            <person name="Ban H."/>
            <person name="Sato S."/>
            <person name="Yoshikawa S."/>
            <person name="Yamada K."/>
            <person name="Nakamura Y."/>
            <person name="Ichinomiya M."/>
            <person name="Sato N."/>
            <person name="Blanc-Mathieu R."/>
            <person name="Endo H."/>
            <person name="Kuwata A."/>
            <person name="Ogata H."/>
        </authorList>
    </citation>
    <scope>NUCLEOTIDE SEQUENCE [LARGE SCALE GENOMIC DNA]</scope>
</reference>
<feature type="transmembrane region" description="Helical" evidence="1">
    <location>
        <begin position="343"/>
        <end position="361"/>
    </location>
</feature>
<sequence length="612" mass="69034">MLVKDAASDGADVVMKVPRRSGIFNAKLKNTGEVISGYLFELMNVRSIHARQPVCDTDLSDLTMSDVKILAEGMMYFLRQEFSEEDAAEKFIERYPCMRELSEVVGNFEKMHLAFLKEKLGDKQKLAKAKLFFAALLSIGDLITDIVMIVEYFQTRSLWGYAWASLGSLLTNLTFQAIGTFTQNRAKPWQRQLKEQFYVWSLVKPGVDAWRVASGAAHEEGQMMDARTELTFNKSVELVAEAIPGTLIQLSAILMSESKLTRSALFSFAFCILTAAFTSAITSWDWDLDKENRKLMRSFYGYIPSNVSGKMKVFASLYFLSAFNLLTRSFACVLFYKKGGISEVATLLGGELLIYLAIKGLRRDLWYWTPIYGGLGVFVSWMLRWIIKVIVDWTAVVQFRHPNEVGGAYFTFSLGLTVVMGVVAALQYEKVVDDVITDEGVELGEDNQIVGGEESGLEESTVVTIMMAACAGMVVSYTSLLVSVKREYLHTFISTKTGNESVQERFTKNEDDEARVTIFENNRHKWEYKIGAKVKAWINERLPLWLERPPEWFNDHKRSIIPDHFVTDPKILVMLRTNNVKKIIEQRRRSSLGGIFATQTTGGGGVEGDGET</sequence>
<comment type="caution">
    <text evidence="2">The sequence shown here is derived from an EMBL/GenBank/DDBJ whole genome shotgun (WGS) entry which is preliminary data.</text>
</comment>
<feature type="transmembrane region" description="Helical" evidence="1">
    <location>
        <begin position="131"/>
        <end position="153"/>
    </location>
</feature>
<keyword evidence="3" id="KW-1185">Reference proteome</keyword>
<feature type="transmembrane region" description="Helical" evidence="1">
    <location>
        <begin position="315"/>
        <end position="336"/>
    </location>
</feature>
<dbReference type="Proteomes" id="UP001165065">
    <property type="component" value="Unassembled WGS sequence"/>
</dbReference>
<organism evidence="2 3">
    <name type="scientific">Triparma columacea</name>
    <dbReference type="NCBI Taxonomy" id="722753"/>
    <lineage>
        <taxon>Eukaryota</taxon>
        <taxon>Sar</taxon>
        <taxon>Stramenopiles</taxon>
        <taxon>Ochrophyta</taxon>
        <taxon>Bolidophyceae</taxon>
        <taxon>Parmales</taxon>
        <taxon>Triparmaceae</taxon>
        <taxon>Triparma</taxon>
    </lineage>
</organism>
<feature type="transmembrane region" description="Helical" evidence="1">
    <location>
        <begin position="462"/>
        <end position="484"/>
    </location>
</feature>
<dbReference type="EMBL" id="BRYA01000274">
    <property type="protein sequence ID" value="GMI45976.1"/>
    <property type="molecule type" value="Genomic_DNA"/>
</dbReference>
<accession>A0A9W7GHG2</accession>
<gene>
    <name evidence="2" type="ORF">TrCOL_g5820</name>
</gene>
<name>A0A9W7GHG2_9STRA</name>
<dbReference type="OrthoDB" id="197540at2759"/>
<feature type="transmembrane region" description="Helical" evidence="1">
    <location>
        <begin position="408"/>
        <end position="428"/>
    </location>
</feature>
<evidence type="ECO:0000313" key="3">
    <source>
        <dbReference type="Proteomes" id="UP001165065"/>
    </source>
</evidence>
<keyword evidence="1" id="KW-0812">Transmembrane</keyword>
<evidence type="ECO:0000256" key="1">
    <source>
        <dbReference type="SAM" id="Phobius"/>
    </source>
</evidence>
<dbReference type="AlphaFoldDB" id="A0A9W7GHG2"/>